<sequence precursor="true">MKEMKCTDNKNGKVKSTGKVIGGICGVVVLAGVTVTAFAAGQKETAGCEGASRINKISAVSEVSGVRDISAVNEISAVSAASSDRSADTYWMKDMSVFGSNVTDIAETYACESAMEDGKRDDSQEKALKKSFDEVNSEFLKLKADLEKKEADRKTLLGKEKDWSNPGFQSELDSLEESMHDICDKLSTVQDDAYYNLDALVYGSENYDVNYQKWDSVFEAAASLQRRYFLQLSHIYQKITDKTTEIYEKYGLKRNEKEHEYYYNGKKVRYFEDGVWEGQSFSGSMSSGNDGEVDVFALRDKNGDLTGFEVCDKDNTKERVNEHYRSKENFNFEGSANAAQESAF</sequence>
<evidence type="ECO:0000313" key="3">
    <source>
        <dbReference type="Proteomes" id="UP000306509"/>
    </source>
</evidence>
<proteinExistence type="predicted"/>
<accession>A0A4U8Q6W7</accession>
<dbReference type="RefSeq" id="WP_138002535.1">
    <property type="nucleotide sequence ID" value="NZ_QGQD01000051.1"/>
</dbReference>
<dbReference type="Proteomes" id="UP000306509">
    <property type="component" value="Unassembled WGS sequence"/>
</dbReference>
<evidence type="ECO:0000256" key="1">
    <source>
        <dbReference type="SAM" id="Phobius"/>
    </source>
</evidence>
<dbReference type="AlphaFoldDB" id="A0A4U8Q6W7"/>
<evidence type="ECO:0000313" key="2">
    <source>
        <dbReference type="EMBL" id="TLD00650.1"/>
    </source>
</evidence>
<feature type="transmembrane region" description="Helical" evidence="1">
    <location>
        <begin position="20"/>
        <end position="40"/>
    </location>
</feature>
<protein>
    <submittedName>
        <fullName evidence="2">Uncharacterized protein</fullName>
    </submittedName>
</protein>
<keyword evidence="1" id="KW-0812">Transmembrane</keyword>
<gene>
    <name evidence="2" type="ORF">DSM106044_02482</name>
</gene>
<keyword evidence="1" id="KW-0472">Membrane</keyword>
<keyword evidence="3" id="KW-1185">Reference proteome</keyword>
<comment type="caution">
    <text evidence="2">The sequence shown here is derived from an EMBL/GenBank/DDBJ whole genome shotgun (WGS) entry which is preliminary data.</text>
</comment>
<reference evidence="2 3" key="1">
    <citation type="journal article" date="2019" name="Anaerobe">
        <title>Detection of Robinsoniella peoriensis in multiple bone samples of a trauma patient.</title>
        <authorList>
            <person name="Schrottner P."/>
            <person name="Hartwich K."/>
            <person name="Bunk B."/>
            <person name="Schober I."/>
            <person name="Helbig S."/>
            <person name="Rudolph W.W."/>
            <person name="Gunzer F."/>
        </authorList>
    </citation>
    <scope>NUCLEOTIDE SEQUENCE [LARGE SCALE GENOMIC DNA]</scope>
    <source>
        <strain evidence="2 3">DSM 106044</strain>
    </source>
</reference>
<organism evidence="2 3">
    <name type="scientific">Robinsoniella peoriensis</name>
    <dbReference type="NCBI Taxonomy" id="180332"/>
    <lineage>
        <taxon>Bacteria</taxon>
        <taxon>Bacillati</taxon>
        <taxon>Bacillota</taxon>
        <taxon>Clostridia</taxon>
        <taxon>Lachnospirales</taxon>
        <taxon>Lachnospiraceae</taxon>
        <taxon>Robinsoniella</taxon>
    </lineage>
</organism>
<keyword evidence="1" id="KW-1133">Transmembrane helix</keyword>
<dbReference type="EMBL" id="QGQD01000051">
    <property type="protein sequence ID" value="TLD00650.1"/>
    <property type="molecule type" value="Genomic_DNA"/>
</dbReference>
<name>A0A4U8Q6W7_9FIRM</name>